<proteinExistence type="predicted"/>
<feature type="non-terminal residue" evidence="1">
    <location>
        <position position="197"/>
    </location>
</feature>
<gene>
    <name evidence="1" type="ORF">NTEN_LOCUS5676</name>
</gene>
<protein>
    <submittedName>
        <fullName evidence="1">Uncharacterized protein</fullName>
    </submittedName>
</protein>
<sequence length="197" mass="23262">MSDDFQFCDNAFDQITCTPCLEQETPSNFHHQILRFHGCIRRDDAKWQTRGGRTRNASNAKRVAKGKKKVVKREDGEVEERGAWEESFYFRSSSPSWFAVIYRLSDLKQHQAPNLRALIYNIRLIESELHRTGKNESLNSDMEFQETQPWWLIPDYSINSSQCDVITSDYSSLKMPFSEYRSKPQKLSFLEDKEKWF</sequence>
<evidence type="ECO:0000313" key="1">
    <source>
        <dbReference type="EMBL" id="CAA9999393.1"/>
    </source>
</evidence>
<evidence type="ECO:0000313" key="2">
    <source>
        <dbReference type="Proteomes" id="UP000479000"/>
    </source>
</evidence>
<dbReference type="EMBL" id="CADCXU010008749">
    <property type="protein sequence ID" value="CAA9999393.1"/>
    <property type="molecule type" value="Genomic_DNA"/>
</dbReference>
<dbReference type="AlphaFoldDB" id="A0A6H5GCB2"/>
<accession>A0A6H5GCB2</accession>
<keyword evidence="2" id="KW-1185">Reference proteome</keyword>
<reference evidence="1 2" key="1">
    <citation type="submission" date="2020-02" db="EMBL/GenBank/DDBJ databases">
        <authorList>
            <person name="Ferguson B K."/>
        </authorList>
    </citation>
    <scope>NUCLEOTIDE SEQUENCE [LARGE SCALE GENOMIC DNA]</scope>
</reference>
<organism evidence="1 2">
    <name type="scientific">Nesidiocoris tenuis</name>
    <dbReference type="NCBI Taxonomy" id="355587"/>
    <lineage>
        <taxon>Eukaryota</taxon>
        <taxon>Metazoa</taxon>
        <taxon>Ecdysozoa</taxon>
        <taxon>Arthropoda</taxon>
        <taxon>Hexapoda</taxon>
        <taxon>Insecta</taxon>
        <taxon>Pterygota</taxon>
        <taxon>Neoptera</taxon>
        <taxon>Paraneoptera</taxon>
        <taxon>Hemiptera</taxon>
        <taxon>Heteroptera</taxon>
        <taxon>Panheteroptera</taxon>
        <taxon>Cimicomorpha</taxon>
        <taxon>Miridae</taxon>
        <taxon>Dicyphina</taxon>
        <taxon>Nesidiocoris</taxon>
    </lineage>
</organism>
<name>A0A6H5GCB2_9HEMI</name>
<dbReference type="Proteomes" id="UP000479000">
    <property type="component" value="Unassembled WGS sequence"/>
</dbReference>